<organism evidence="2 3">
    <name type="scientific">Adiantum capillus-veneris</name>
    <name type="common">Maidenhair fern</name>
    <dbReference type="NCBI Taxonomy" id="13818"/>
    <lineage>
        <taxon>Eukaryota</taxon>
        <taxon>Viridiplantae</taxon>
        <taxon>Streptophyta</taxon>
        <taxon>Embryophyta</taxon>
        <taxon>Tracheophyta</taxon>
        <taxon>Polypodiopsida</taxon>
        <taxon>Polypodiidae</taxon>
        <taxon>Polypodiales</taxon>
        <taxon>Pteridineae</taxon>
        <taxon>Pteridaceae</taxon>
        <taxon>Vittarioideae</taxon>
        <taxon>Adiantum</taxon>
    </lineage>
</organism>
<feature type="region of interest" description="Disordered" evidence="1">
    <location>
        <begin position="1"/>
        <end position="20"/>
    </location>
</feature>
<comment type="caution">
    <text evidence="2">The sequence shown here is derived from an EMBL/GenBank/DDBJ whole genome shotgun (WGS) entry which is preliminary data.</text>
</comment>
<sequence>MATSADPSVNPSESNRASKALCSGVSKEAFDTSISLESSVRVSMYSSSSYAVRCGFSEALTTARERDDDEEGGR</sequence>
<proteinExistence type="predicted"/>
<feature type="compositionally biased region" description="Polar residues" evidence="1">
    <location>
        <begin position="1"/>
        <end position="17"/>
    </location>
</feature>
<name>A0A9D4UZB1_ADICA</name>
<protein>
    <submittedName>
        <fullName evidence="2">Uncharacterized protein</fullName>
    </submittedName>
</protein>
<evidence type="ECO:0000313" key="2">
    <source>
        <dbReference type="EMBL" id="KAI5076759.1"/>
    </source>
</evidence>
<dbReference type="Proteomes" id="UP000886520">
    <property type="component" value="Chromosome 8"/>
</dbReference>
<evidence type="ECO:0000313" key="3">
    <source>
        <dbReference type="Proteomes" id="UP000886520"/>
    </source>
</evidence>
<accession>A0A9D4UZB1</accession>
<evidence type="ECO:0000256" key="1">
    <source>
        <dbReference type="SAM" id="MobiDB-lite"/>
    </source>
</evidence>
<dbReference type="AlphaFoldDB" id="A0A9D4UZB1"/>
<keyword evidence="3" id="KW-1185">Reference proteome</keyword>
<reference evidence="2" key="1">
    <citation type="submission" date="2021-01" db="EMBL/GenBank/DDBJ databases">
        <title>Adiantum capillus-veneris genome.</title>
        <authorList>
            <person name="Fang Y."/>
            <person name="Liao Q."/>
        </authorList>
    </citation>
    <scope>NUCLEOTIDE SEQUENCE</scope>
    <source>
        <strain evidence="2">H3</strain>
        <tissue evidence="2">Leaf</tissue>
    </source>
</reference>
<dbReference type="EMBL" id="JABFUD020000008">
    <property type="protein sequence ID" value="KAI5076759.1"/>
    <property type="molecule type" value="Genomic_DNA"/>
</dbReference>
<gene>
    <name evidence="2" type="ORF">GOP47_0008824</name>
</gene>